<name>A0ABU9X0Q2_9MICC</name>
<dbReference type="EMBL" id="JBDFRB010000003">
    <property type="protein sequence ID" value="MEN2744020.1"/>
    <property type="molecule type" value="Genomic_DNA"/>
</dbReference>
<dbReference type="EC" id="2.1.-.-" evidence="5"/>
<dbReference type="CDD" id="cd02440">
    <property type="entry name" value="AdoMet_MTases"/>
    <property type="match status" value="1"/>
</dbReference>
<dbReference type="Proteomes" id="UP001422074">
    <property type="component" value="Unassembled WGS sequence"/>
</dbReference>
<keyword evidence="2 5" id="KW-0808">Transferase</keyword>
<dbReference type="InterPro" id="IPR029063">
    <property type="entry name" value="SAM-dependent_MTases_sf"/>
</dbReference>
<evidence type="ECO:0000256" key="3">
    <source>
        <dbReference type="ARBA" id="ARBA00022691"/>
    </source>
</evidence>
<sequence length="216" mass="23127">MDHTEHPPAAPHPGEFWDGFYSERENVWSGKPNAALVREMELVAPGTALELGCGEGADSIWLAQRGWTVTAVDVSSVALGRAAQHAAQAGVGNSITFARHDLAEWEPAGEYDLVAALFLHSPVDFPRERVLARAARTVAPGGTLLVVGHASFPPWSQHAHDDAAPLPSAEEVAQGLGLPSHEWSVETREAEGRTARGPEGQTVVLTDTVLRARRAR</sequence>
<dbReference type="PANTHER" id="PTHR43464:SF19">
    <property type="entry name" value="UBIQUINONE BIOSYNTHESIS O-METHYLTRANSFERASE, MITOCHONDRIAL"/>
    <property type="match status" value="1"/>
</dbReference>
<dbReference type="GO" id="GO:0008168">
    <property type="term" value="F:methyltransferase activity"/>
    <property type="evidence" value="ECO:0007669"/>
    <property type="project" value="UniProtKB-KW"/>
</dbReference>
<evidence type="ECO:0000256" key="2">
    <source>
        <dbReference type="ARBA" id="ARBA00022679"/>
    </source>
</evidence>
<dbReference type="GO" id="GO:0032259">
    <property type="term" value="P:methylation"/>
    <property type="evidence" value="ECO:0007669"/>
    <property type="project" value="UniProtKB-KW"/>
</dbReference>
<feature type="domain" description="Methyltransferase" evidence="4">
    <location>
        <begin position="49"/>
        <end position="142"/>
    </location>
</feature>
<gene>
    <name evidence="5" type="ORF">ABCQ75_05645</name>
</gene>
<accession>A0ABU9X0Q2</accession>
<dbReference type="Gene3D" id="3.40.50.150">
    <property type="entry name" value="Vaccinia Virus protein VP39"/>
    <property type="match status" value="1"/>
</dbReference>
<keyword evidence="1 5" id="KW-0489">Methyltransferase</keyword>
<dbReference type="RefSeq" id="WP_345883723.1">
    <property type="nucleotide sequence ID" value="NZ_JBDFRB010000003.1"/>
</dbReference>
<organism evidence="5 6">
    <name type="scientific">Sinomonas halotolerans</name>
    <dbReference type="NCBI Taxonomy" id="1644133"/>
    <lineage>
        <taxon>Bacteria</taxon>
        <taxon>Bacillati</taxon>
        <taxon>Actinomycetota</taxon>
        <taxon>Actinomycetes</taxon>
        <taxon>Micrococcales</taxon>
        <taxon>Micrococcaceae</taxon>
        <taxon>Sinomonas</taxon>
    </lineage>
</organism>
<reference evidence="5 6" key="1">
    <citation type="submission" date="2024-05" db="EMBL/GenBank/DDBJ databases">
        <title>Sinomonas sp. nov., isolated from a waste landfill.</title>
        <authorList>
            <person name="Zhao Y."/>
        </authorList>
    </citation>
    <scope>NUCLEOTIDE SEQUENCE [LARGE SCALE GENOMIC DNA]</scope>
    <source>
        <strain evidence="5 6">CCTCC AB2014300</strain>
    </source>
</reference>
<evidence type="ECO:0000256" key="1">
    <source>
        <dbReference type="ARBA" id="ARBA00022603"/>
    </source>
</evidence>
<evidence type="ECO:0000313" key="5">
    <source>
        <dbReference type="EMBL" id="MEN2744020.1"/>
    </source>
</evidence>
<protein>
    <submittedName>
        <fullName evidence="5">Class I SAM-dependent methyltransferase</fullName>
        <ecNumber evidence="5">2.1.-.-</ecNumber>
    </submittedName>
</protein>
<dbReference type="Pfam" id="PF13649">
    <property type="entry name" value="Methyltransf_25"/>
    <property type="match status" value="1"/>
</dbReference>
<dbReference type="SUPFAM" id="SSF53335">
    <property type="entry name" value="S-adenosyl-L-methionine-dependent methyltransferases"/>
    <property type="match status" value="1"/>
</dbReference>
<evidence type="ECO:0000259" key="4">
    <source>
        <dbReference type="Pfam" id="PF13649"/>
    </source>
</evidence>
<comment type="caution">
    <text evidence="5">The sequence shown here is derived from an EMBL/GenBank/DDBJ whole genome shotgun (WGS) entry which is preliminary data.</text>
</comment>
<dbReference type="InterPro" id="IPR041698">
    <property type="entry name" value="Methyltransf_25"/>
</dbReference>
<keyword evidence="6" id="KW-1185">Reference proteome</keyword>
<evidence type="ECO:0000313" key="6">
    <source>
        <dbReference type="Proteomes" id="UP001422074"/>
    </source>
</evidence>
<keyword evidence="3" id="KW-0949">S-adenosyl-L-methionine</keyword>
<proteinExistence type="predicted"/>
<dbReference type="PANTHER" id="PTHR43464">
    <property type="entry name" value="METHYLTRANSFERASE"/>
    <property type="match status" value="1"/>
</dbReference>